<keyword evidence="7" id="KW-0963">Cytoplasm</keyword>
<accession>A0AA47M970</accession>
<feature type="domain" description="Cyclic nucleotide-binding" evidence="20">
    <location>
        <begin position="355"/>
        <end position="450"/>
    </location>
</feature>
<evidence type="ECO:0000256" key="9">
    <source>
        <dbReference type="ARBA" id="ARBA00022566"/>
    </source>
</evidence>
<keyword evidence="10 17" id="KW-0812">Transmembrane</keyword>
<sequence>MAKQPQPISPGKNFFAGGFGGVCLVFAGHPLDTIKVRLQTQPMPKPGEALLYKGTIDCFRKTLAKEGMKGLYKGMAAPIIGVTPMFAVCFFGFGLGKKLQQKTPDDILTYPQLFAAGMLSGVFTTAIMAPGERIKCLLQIQAASGEIKYAGPMDCVKQLYRENGIRGIYKGTALTLMRGTDAVSHNELSVPSILFAGGMAGVFNWAVAIPPDVLKSRFQTVCAEAYDPDEDDEDDTDPRVVHPKSDVQRHRLQDACRDILLFKTLDQEQLSEVLDAMFEVLVKPQEHIIDQGADGDNFYVIERGVFDIYVQKDGANVCVGKYDSKGSFGELALMYNTPRAATIIASQDGALWGLGERADCFYIVESGEVKIMIKSKTKAGQLDNLEVELARCSRGQYFGELALVTNQLRAASVYAVGVTKCLVIDIQAFERLLGPCKEIMKRNFSQYKDQLVALFGSCVDFKHEKIEV</sequence>
<evidence type="ECO:0000256" key="12">
    <source>
        <dbReference type="ARBA" id="ARBA00022741"/>
    </source>
</evidence>
<keyword evidence="8" id="KW-0597">Phosphoprotein</keyword>
<name>A0AA47M970_MERPO</name>
<dbReference type="Gene3D" id="2.60.120.10">
    <property type="entry name" value="Jelly Rolls"/>
    <property type="match status" value="2"/>
</dbReference>
<keyword evidence="22" id="KW-1185">Reference proteome</keyword>
<dbReference type="InterPro" id="IPR023395">
    <property type="entry name" value="MCP_dom_sf"/>
</dbReference>
<dbReference type="InterPro" id="IPR018108">
    <property type="entry name" value="MCP_transmembrane"/>
</dbReference>
<evidence type="ECO:0000256" key="2">
    <source>
        <dbReference type="ARBA" id="ARBA00004236"/>
    </source>
</evidence>
<dbReference type="CDD" id="cd00038">
    <property type="entry name" value="CAP_ED"/>
    <property type="match status" value="1"/>
</dbReference>
<dbReference type="FunFam" id="1.50.40.10:FF:000040">
    <property type="entry name" value="mitochondrial carnitine/acylcarnitine carrier protein"/>
    <property type="match status" value="1"/>
</dbReference>
<dbReference type="InterPro" id="IPR014710">
    <property type="entry name" value="RmlC-like_jellyroll"/>
</dbReference>
<evidence type="ECO:0000259" key="20">
    <source>
        <dbReference type="PROSITE" id="PS50042"/>
    </source>
</evidence>
<dbReference type="GO" id="GO:0034236">
    <property type="term" value="F:protein kinase A catalytic subunit binding"/>
    <property type="evidence" value="ECO:0007669"/>
    <property type="project" value="TreeGrafter"/>
</dbReference>
<evidence type="ECO:0000256" key="15">
    <source>
        <dbReference type="ARBA" id="ARBA00037198"/>
    </source>
</evidence>
<comment type="function">
    <text evidence="15">Regulatory subunit of the cAMP-dependent protein kinases involved in cAMP signaling in cells. Type II regulatory chains mediate membrane association by binding to anchoring proteins, including the MAP2 kinase.</text>
</comment>
<evidence type="ECO:0000256" key="5">
    <source>
        <dbReference type="ARBA" id="ARBA00006375"/>
    </source>
</evidence>
<evidence type="ECO:0000256" key="11">
    <source>
        <dbReference type="ARBA" id="ARBA00022737"/>
    </source>
</evidence>
<comment type="similarity">
    <text evidence="5 18">Belongs to the mitochondrial carrier (TC 2.A.29) family.</text>
</comment>
<dbReference type="GO" id="GO:0005952">
    <property type="term" value="C:cAMP-dependent protein kinase complex"/>
    <property type="evidence" value="ECO:0007669"/>
    <property type="project" value="InterPro"/>
</dbReference>
<evidence type="ECO:0000256" key="10">
    <source>
        <dbReference type="ARBA" id="ARBA00022692"/>
    </source>
</evidence>
<dbReference type="InterPro" id="IPR018488">
    <property type="entry name" value="cNMP-bd_CS"/>
</dbReference>
<evidence type="ECO:0000256" key="13">
    <source>
        <dbReference type="ARBA" id="ARBA00023136"/>
    </source>
</evidence>
<dbReference type="PROSITE" id="PS00888">
    <property type="entry name" value="CNMP_BINDING_1"/>
    <property type="match status" value="1"/>
</dbReference>
<dbReference type="PROSITE" id="PS50042">
    <property type="entry name" value="CNMP_BINDING_3"/>
    <property type="match status" value="2"/>
</dbReference>
<evidence type="ECO:0000256" key="6">
    <source>
        <dbReference type="ARBA" id="ARBA00022475"/>
    </source>
</evidence>
<evidence type="ECO:0000256" key="16">
    <source>
        <dbReference type="ARBA" id="ARBA00041039"/>
    </source>
</evidence>
<keyword evidence="9" id="KW-0116">cAMP-binding</keyword>
<evidence type="ECO:0000256" key="3">
    <source>
        <dbReference type="ARBA" id="ARBA00004496"/>
    </source>
</evidence>
<evidence type="ECO:0000256" key="19">
    <source>
        <dbReference type="SAM" id="Phobius"/>
    </source>
</evidence>
<comment type="similarity">
    <text evidence="4">Belongs to the cAMP-dependent kinase regulatory chain family.</text>
</comment>
<dbReference type="Gene3D" id="1.50.40.10">
    <property type="entry name" value="Mitochondrial carrier domain"/>
    <property type="match status" value="1"/>
</dbReference>
<dbReference type="InterPro" id="IPR050503">
    <property type="entry name" value="cAMP-dep_PK_reg_su-like"/>
</dbReference>
<keyword evidence="13 17" id="KW-0472">Membrane</keyword>
<dbReference type="PANTHER" id="PTHR11635:SF153">
    <property type="entry name" value="CAMP-DEPENDENT PROTEIN KINASE TYPE II-ALPHA REGULATORY SUBUNIT"/>
    <property type="match status" value="1"/>
</dbReference>
<dbReference type="SUPFAM" id="SSF103506">
    <property type="entry name" value="Mitochondrial carrier"/>
    <property type="match status" value="1"/>
</dbReference>
<dbReference type="GO" id="GO:0005829">
    <property type="term" value="C:cytosol"/>
    <property type="evidence" value="ECO:0007669"/>
    <property type="project" value="TreeGrafter"/>
</dbReference>
<organism evidence="21 22">
    <name type="scientific">Merluccius polli</name>
    <name type="common">Benguela hake</name>
    <name type="synonym">Merluccius cadenati</name>
    <dbReference type="NCBI Taxonomy" id="89951"/>
    <lineage>
        <taxon>Eukaryota</taxon>
        <taxon>Metazoa</taxon>
        <taxon>Chordata</taxon>
        <taxon>Craniata</taxon>
        <taxon>Vertebrata</taxon>
        <taxon>Euteleostomi</taxon>
        <taxon>Actinopterygii</taxon>
        <taxon>Neopterygii</taxon>
        <taxon>Teleostei</taxon>
        <taxon>Neoteleostei</taxon>
        <taxon>Acanthomorphata</taxon>
        <taxon>Zeiogadaria</taxon>
        <taxon>Gadariae</taxon>
        <taxon>Gadiformes</taxon>
        <taxon>Gadoidei</taxon>
        <taxon>Merlucciidae</taxon>
        <taxon>Merluccius</taxon>
    </lineage>
</organism>
<dbReference type="AlphaFoldDB" id="A0AA47M970"/>
<dbReference type="SUPFAM" id="SSF51206">
    <property type="entry name" value="cAMP-binding domain-like"/>
    <property type="match status" value="2"/>
</dbReference>
<evidence type="ECO:0000256" key="8">
    <source>
        <dbReference type="ARBA" id="ARBA00022553"/>
    </source>
</evidence>
<reference evidence="21" key="1">
    <citation type="journal article" date="2023" name="Front. Mar. Sci.">
        <title>A new Merluccius polli reference genome to investigate the effects of global change in West African waters.</title>
        <authorList>
            <person name="Mateo J.L."/>
            <person name="Blanco-Fernandez C."/>
            <person name="Garcia-Vazquez E."/>
            <person name="Machado-Schiaffino G."/>
        </authorList>
    </citation>
    <scope>NUCLEOTIDE SEQUENCE</scope>
    <source>
        <strain evidence="21">C29</strain>
        <tissue evidence="21">Fin</tissue>
    </source>
</reference>
<feature type="transmembrane region" description="Helical" evidence="19">
    <location>
        <begin position="12"/>
        <end position="31"/>
    </location>
</feature>
<comment type="caution">
    <text evidence="21">The sequence shown here is derived from an EMBL/GenBank/DDBJ whole genome shotgun (WGS) entry which is preliminary data.</text>
</comment>
<evidence type="ECO:0000256" key="18">
    <source>
        <dbReference type="RuleBase" id="RU000488"/>
    </source>
</evidence>
<dbReference type="PROSITE" id="PS50920">
    <property type="entry name" value="SOLCAR"/>
    <property type="match status" value="2"/>
</dbReference>
<keyword evidence="6" id="KW-1003">Cell membrane</keyword>
<keyword evidence="12" id="KW-0547">Nucleotide-binding</keyword>
<dbReference type="PROSITE" id="PS00889">
    <property type="entry name" value="CNMP_BINDING_2"/>
    <property type="match status" value="1"/>
</dbReference>
<dbReference type="PANTHER" id="PTHR11635">
    <property type="entry name" value="CAMP-DEPENDENT PROTEIN KINASE REGULATORY CHAIN"/>
    <property type="match status" value="1"/>
</dbReference>
<dbReference type="Proteomes" id="UP001174136">
    <property type="component" value="Unassembled WGS sequence"/>
</dbReference>
<keyword evidence="11" id="KW-0677">Repeat</keyword>
<evidence type="ECO:0000313" key="22">
    <source>
        <dbReference type="Proteomes" id="UP001174136"/>
    </source>
</evidence>
<dbReference type="EMBL" id="JAOPHQ010005405">
    <property type="protein sequence ID" value="KAK0135851.1"/>
    <property type="molecule type" value="Genomic_DNA"/>
</dbReference>
<feature type="repeat" description="Solcar" evidence="17">
    <location>
        <begin position="8"/>
        <end position="99"/>
    </location>
</feature>
<gene>
    <name evidence="21" type="primary">SLC25A20_1</name>
    <name evidence="21" type="ORF">N1851_028227</name>
</gene>
<keyword evidence="18" id="KW-0813">Transport</keyword>
<dbReference type="SMART" id="SM00100">
    <property type="entry name" value="cNMP"/>
    <property type="match status" value="1"/>
</dbReference>
<evidence type="ECO:0000256" key="4">
    <source>
        <dbReference type="ARBA" id="ARBA00005753"/>
    </source>
</evidence>
<feature type="transmembrane region" description="Helical" evidence="19">
    <location>
        <begin position="75"/>
        <end position="95"/>
    </location>
</feature>
<dbReference type="GO" id="GO:0004862">
    <property type="term" value="F:cAMP-dependent protein kinase inhibitor activity"/>
    <property type="evidence" value="ECO:0007669"/>
    <property type="project" value="TreeGrafter"/>
</dbReference>
<keyword evidence="19" id="KW-1133">Transmembrane helix</keyword>
<dbReference type="Pfam" id="PF00027">
    <property type="entry name" value="cNMP_binding"/>
    <property type="match status" value="2"/>
</dbReference>
<evidence type="ECO:0000256" key="7">
    <source>
        <dbReference type="ARBA" id="ARBA00022490"/>
    </source>
</evidence>
<comment type="subcellular location">
    <subcellularLocation>
        <location evidence="2">Cell membrane</location>
    </subcellularLocation>
    <subcellularLocation>
        <location evidence="3">Cytoplasm</location>
    </subcellularLocation>
    <subcellularLocation>
        <location evidence="1">Membrane</location>
        <topology evidence="1">Multi-pass membrane protein</topology>
    </subcellularLocation>
</comment>
<dbReference type="GO" id="GO:0030552">
    <property type="term" value="F:cAMP binding"/>
    <property type="evidence" value="ECO:0007669"/>
    <property type="project" value="UniProtKB-KW"/>
</dbReference>
<dbReference type="FunFam" id="2.60.120.10:FF:000017">
    <property type="entry name" value="cAMP-dependent protein kinase type II regulatory subunit"/>
    <property type="match status" value="1"/>
</dbReference>
<evidence type="ECO:0000256" key="14">
    <source>
        <dbReference type="ARBA" id="ARBA00023149"/>
    </source>
</evidence>
<dbReference type="InterPro" id="IPR018490">
    <property type="entry name" value="cNMP-bd_dom_sf"/>
</dbReference>
<evidence type="ECO:0000256" key="17">
    <source>
        <dbReference type="PROSITE-ProRule" id="PRU00282"/>
    </source>
</evidence>
<dbReference type="GO" id="GO:0005886">
    <property type="term" value="C:plasma membrane"/>
    <property type="evidence" value="ECO:0007669"/>
    <property type="project" value="UniProtKB-SubCell"/>
</dbReference>
<keyword evidence="14" id="KW-0114">cAMP</keyword>
<evidence type="ECO:0000313" key="21">
    <source>
        <dbReference type="EMBL" id="KAK0135851.1"/>
    </source>
</evidence>
<feature type="transmembrane region" description="Helical" evidence="19">
    <location>
        <begin position="107"/>
        <end position="129"/>
    </location>
</feature>
<protein>
    <recommendedName>
        <fullName evidence="16">cAMP-dependent protein kinase type II-alpha regulatory subunit</fullName>
    </recommendedName>
</protein>
<dbReference type="Pfam" id="PF00153">
    <property type="entry name" value="Mito_carr"/>
    <property type="match status" value="2"/>
</dbReference>
<feature type="repeat" description="Solcar" evidence="17">
    <location>
        <begin position="108"/>
        <end position="196"/>
    </location>
</feature>
<dbReference type="PRINTS" id="PR00103">
    <property type="entry name" value="CAMPKINASE"/>
</dbReference>
<feature type="domain" description="Cyclic nucleotide-binding" evidence="20">
    <location>
        <begin position="261"/>
        <end position="354"/>
    </location>
</feature>
<evidence type="ECO:0000256" key="1">
    <source>
        <dbReference type="ARBA" id="ARBA00004141"/>
    </source>
</evidence>
<proteinExistence type="inferred from homology"/>
<dbReference type="InterPro" id="IPR000595">
    <property type="entry name" value="cNMP-bd_dom"/>
</dbReference>